<sequence length="138" mass="15728">MTNGSNEIKTLDVTQVLDLASNKHIIDAFVTDENNEQEVVVAIVARIRIADIKNKQGWNATVVDAKRSRFYDSVEINTEPTNRVASNAVNLHTSSGIFYGSYKGYNVRKQRDYVKKNGKKLLERYQQFYSEPVTPKNQ</sequence>
<reference evidence="1 2" key="1">
    <citation type="submission" date="2016-11" db="EMBL/GenBank/DDBJ databases">
        <title>Paenibacillus species isolates.</title>
        <authorList>
            <person name="Beno S.M."/>
        </authorList>
    </citation>
    <scope>NUCLEOTIDE SEQUENCE [LARGE SCALE GENOMIC DNA]</scope>
    <source>
        <strain evidence="1 2">FSL H7-0443</strain>
    </source>
</reference>
<organism evidence="1 2">
    <name type="scientific">Paenibacillus odorifer</name>
    <dbReference type="NCBI Taxonomy" id="189426"/>
    <lineage>
        <taxon>Bacteria</taxon>
        <taxon>Bacillati</taxon>
        <taxon>Bacillota</taxon>
        <taxon>Bacilli</taxon>
        <taxon>Bacillales</taxon>
        <taxon>Paenibacillaceae</taxon>
        <taxon>Paenibacillus</taxon>
    </lineage>
</organism>
<dbReference type="Proteomes" id="UP000187425">
    <property type="component" value="Unassembled WGS sequence"/>
</dbReference>
<dbReference type="EMBL" id="MPTW01000001">
    <property type="protein sequence ID" value="OME74691.1"/>
    <property type="molecule type" value="Genomic_DNA"/>
</dbReference>
<evidence type="ECO:0000313" key="2">
    <source>
        <dbReference type="Proteomes" id="UP000187425"/>
    </source>
</evidence>
<dbReference type="RefSeq" id="WP_076283208.1">
    <property type="nucleotide sequence ID" value="NZ_MPTW01000001.1"/>
</dbReference>
<accession>A0A1R0ZPT1</accession>
<evidence type="ECO:0000313" key="1">
    <source>
        <dbReference type="EMBL" id="OME74691.1"/>
    </source>
</evidence>
<name>A0A1R0ZPT1_9BACL</name>
<dbReference type="OrthoDB" id="9910005at2"/>
<protein>
    <submittedName>
        <fullName evidence="1">Uncharacterized protein</fullName>
    </submittedName>
</protein>
<proteinExistence type="predicted"/>
<dbReference type="AlphaFoldDB" id="A0A1R0ZPT1"/>
<comment type="caution">
    <text evidence="1">The sequence shown here is derived from an EMBL/GenBank/DDBJ whole genome shotgun (WGS) entry which is preliminary data.</text>
</comment>
<gene>
    <name evidence="1" type="ORF">BSK65_03205</name>
</gene>